<keyword evidence="1" id="KW-0175">Coiled coil</keyword>
<evidence type="ECO:0000256" key="1">
    <source>
        <dbReference type="SAM" id="Coils"/>
    </source>
</evidence>
<feature type="region of interest" description="Disordered" evidence="2">
    <location>
        <begin position="688"/>
        <end position="721"/>
    </location>
</feature>
<protein>
    <submittedName>
        <fullName evidence="3">Uncharacterized protein</fullName>
    </submittedName>
</protein>
<evidence type="ECO:0000313" key="4">
    <source>
        <dbReference type="Proteomes" id="UP001230188"/>
    </source>
</evidence>
<dbReference type="AlphaFoldDB" id="A0AAD7UJ79"/>
<feature type="compositionally biased region" description="Basic and acidic residues" evidence="2">
    <location>
        <begin position="618"/>
        <end position="646"/>
    </location>
</feature>
<accession>A0AAD7UJ79</accession>
<proteinExistence type="predicted"/>
<feature type="coiled-coil region" evidence="1">
    <location>
        <begin position="344"/>
        <end position="410"/>
    </location>
</feature>
<evidence type="ECO:0000313" key="3">
    <source>
        <dbReference type="EMBL" id="KAJ8608918.1"/>
    </source>
</evidence>
<dbReference type="EMBL" id="JAQMWT010000157">
    <property type="protein sequence ID" value="KAJ8608918.1"/>
    <property type="molecule type" value="Genomic_DNA"/>
</dbReference>
<evidence type="ECO:0000256" key="2">
    <source>
        <dbReference type="SAM" id="MobiDB-lite"/>
    </source>
</evidence>
<dbReference type="Proteomes" id="UP001230188">
    <property type="component" value="Unassembled WGS sequence"/>
</dbReference>
<sequence length="721" mass="78073">MLVVGSKGGPWDDLGEFDVRLSVGEGNGSSFRERLGASRLVELQRSLREELGESVFEKSDIEQRLREVSKGASAATAIEAWLSWIVGRDLTRRTRSLRAFVDGSGDGFDENVSMASFLLMGAQATTGKILPRKRLVGRQAMRAQETVAWSWTTAGRDKTEFRAVFVTGEVGDEFEPEFPFGGVVNEASGEVVEQDGENKTWCAEADGELFLIWEASADAGKRAGRSRSLLPTTAKPVEIDVALKLAKCDAAAAEAARTAATEAREQRTLDSFGERLWQAPGSCCVASVEVVADVDRRDDAETADGVTITGLHVRANLRRAAARLAVAFNEDGNPRSNKSPEDLLRSALATVAALEDEAASERARADRAVAATNMERERAEAESRTAKAEREVFAAELKAANDRAARAEAKTAAAVGALRAVADLELAGDYDDDRATYNPFVALDTEADRTWSRLECGDEDVDRAAADARRAAARCALACSRARTSTAKFQDEKSRLAEEKRVLIAELRRLRAAADDKLAEARADADEARMVQRQYAAHAKKLKDERKQLARRLAACTCGATTNILAPNGDVSETTTTTRRVRNGSGVAKSNGTVVVETSAPARRDDEAAVEAQPQEKPPPDVEVPPKDDDEDRRARKAALEAKLHGCRERQKALDAILKHQPDNPKIQPLKSKLDLAIVKLERQLDALSNEADPLEPAPSEARTSSPPPPKDAPTLVTAMV</sequence>
<organism evidence="3 4">
    <name type="scientific">Chrysophaeum taylorii</name>
    <dbReference type="NCBI Taxonomy" id="2483200"/>
    <lineage>
        <taxon>Eukaryota</taxon>
        <taxon>Sar</taxon>
        <taxon>Stramenopiles</taxon>
        <taxon>Ochrophyta</taxon>
        <taxon>Pelagophyceae</taxon>
        <taxon>Pelagomonadales</taxon>
        <taxon>Pelagomonadaceae</taxon>
        <taxon>Chrysophaeum</taxon>
    </lineage>
</organism>
<reference evidence="3" key="1">
    <citation type="submission" date="2023-01" db="EMBL/GenBank/DDBJ databases">
        <title>Metagenome sequencing of chrysophaentin producing Chrysophaeum taylorii.</title>
        <authorList>
            <person name="Davison J."/>
            <person name="Bewley C."/>
        </authorList>
    </citation>
    <scope>NUCLEOTIDE SEQUENCE</scope>
    <source>
        <strain evidence="3">NIES-1699</strain>
    </source>
</reference>
<keyword evidence="4" id="KW-1185">Reference proteome</keyword>
<name>A0AAD7UJ79_9STRA</name>
<gene>
    <name evidence="3" type="ORF">CTAYLR_005280</name>
</gene>
<comment type="caution">
    <text evidence="3">The sequence shown here is derived from an EMBL/GenBank/DDBJ whole genome shotgun (WGS) entry which is preliminary data.</text>
</comment>
<feature type="coiled-coil region" evidence="1">
    <location>
        <begin position="493"/>
        <end position="552"/>
    </location>
</feature>
<feature type="region of interest" description="Disordered" evidence="2">
    <location>
        <begin position="564"/>
        <end position="646"/>
    </location>
</feature>